<dbReference type="RefSeq" id="WP_261902291.1">
    <property type="nucleotide sequence ID" value="NZ_AP026407.1"/>
</dbReference>
<dbReference type="Proteomes" id="UP001058353">
    <property type="component" value="Chromosome"/>
</dbReference>
<dbReference type="AlphaFoldDB" id="A0AAN1Y446"/>
<dbReference type="EMBL" id="AP026407">
    <property type="protein sequence ID" value="BDO12899.1"/>
    <property type="molecule type" value="Genomic_DNA"/>
</dbReference>
<evidence type="ECO:0000313" key="1">
    <source>
        <dbReference type="EMBL" id="BDO12899.1"/>
    </source>
</evidence>
<evidence type="ECO:0000313" key="2">
    <source>
        <dbReference type="Proteomes" id="UP001058353"/>
    </source>
</evidence>
<protein>
    <submittedName>
        <fullName evidence="1">Uncharacterized protein</fullName>
    </submittedName>
</protein>
<gene>
    <name evidence="1" type="ORF">KAM644c_19650</name>
</gene>
<accession>A0AAN1Y446</accession>
<proteinExistence type="predicted"/>
<sequence length="179" mass="20982">MKYLVLFCFLISTQIVRASDKNDEIFSSESDFGSLLDRDANERYHDQFIDFKKSQNNLTDSERTKMLFQNQYWLINKKQDLWLGFFDGKKVKISKGIYPDINIDSYLPQQIIRIKKGGKLSQFIIKSTEVNSYEYPLHCYNKFDAVLLDKPDYLLFYSGCTNISPGKDGRRGTSYNILF</sequence>
<organism evidence="1 2">
    <name type="scientific">Klebsiella quasipneumoniae subsp. quasipneumoniae</name>
    <dbReference type="NCBI Taxonomy" id="1667327"/>
    <lineage>
        <taxon>Bacteria</taxon>
        <taxon>Pseudomonadati</taxon>
        <taxon>Pseudomonadota</taxon>
        <taxon>Gammaproteobacteria</taxon>
        <taxon>Enterobacterales</taxon>
        <taxon>Enterobacteriaceae</taxon>
        <taxon>Klebsiella/Raoultella group</taxon>
        <taxon>Klebsiella</taxon>
        <taxon>Klebsiella pneumoniae complex</taxon>
    </lineage>
</organism>
<name>A0AAN1Y446_9ENTR</name>
<reference evidence="1" key="1">
    <citation type="submission" date="2022-07" db="EMBL/GenBank/DDBJ databases">
        <title>Complete genome sequence of carbapenem-resistant Klebsiella spp. in Japan.</title>
        <authorList>
            <person name="Maehana S."/>
            <person name="Suzuki M."/>
            <person name="Kitasato H."/>
        </authorList>
    </citation>
    <scope>NUCLEOTIDE SEQUENCE</scope>
    <source>
        <strain evidence="1">KAM644</strain>
    </source>
</reference>